<sequence length="60" mass="7460">SRYELPSEEEPIWKECFGRIDIFISKNETMYNYPYIYNVHIDYWDQINTDKHENKLLDEL</sequence>
<gene>
    <name evidence="1" type="ORF">HMPREF9144_1635</name>
</gene>
<dbReference type="STRING" id="997353.HMPREF9144_1635"/>
<accession>F9DIZ5</accession>
<reference evidence="1 2" key="1">
    <citation type="submission" date="2011-04" db="EMBL/GenBank/DDBJ databases">
        <authorList>
            <person name="Muzny D."/>
            <person name="Qin X."/>
            <person name="Deng J."/>
            <person name="Jiang H."/>
            <person name="Liu Y."/>
            <person name="Qu J."/>
            <person name="Song X.-Z."/>
            <person name="Zhang L."/>
            <person name="Thornton R."/>
            <person name="Coyle M."/>
            <person name="Francisco L."/>
            <person name="Jackson L."/>
            <person name="Javaid M."/>
            <person name="Korchina V."/>
            <person name="Kovar C."/>
            <person name="Mata R."/>
            <person name="Mathew T."/>
            <person name="Ngo R."/>
            <person name="Nguyen L."/>
            <person name="Nguyen N."/>
            <person name="Okwuonu G."/>
            <person name="Ongeri F."/>
            <person name="Pham C."/>
            <person name="Simmons D."/>
            <person name="Wilczek-Boney K."/>
            <person name="Hale W."/>
            <person name="Jakkamsetti A."/>
            <person name="Pham P."/>
            <person name="Ruth R."/>
            <person name="San Lucas F."/>
            <person name="Warren J."/>
            <person name="Zhang J."/>
            <person name="Zhao Z."/>
            <person name="Zhou C."/>
            <person name="Zhu D."/>
            <person name="Lee S."/>
            <person name="Bess C."/>
            <person name="Blankenburg K."/>
            <person name="Forbes L."/>
            <person name="Fu Q."/>
            <person name="Gubbala S."/>
            <person name="Hirani K."/>
            <person name="Jayaseelan J.C."/>
            <person name="Lara F."/>
            <person name="Munidasa M."/>
            <person name="Palculict T."/>
            <person name="Patil S."/>
            <person name="Pu L.-L."/>
            <person name="Saada N."/>
            <person name="Tang L."/>
            <person name="Weissenberger G."/>
            <person name="Zhu Y."/>
            <person name="Hemphill L."/>
            <person name="Shang Y."/>
            <person name="Youmans B."/>
            <person name="Ayvaz T."/>
            <person name="Ross M."/>
            <person name="Santibanez J."/>
            <person name="Aqrawi P."/>
            <person name="Gross S."/>
            <person name="Joshi V."/>
            <person name="Fowler G."/>
            <person name="Nazareth L."/>
            <person name="Reid J."/>
            <person name="Worley K."/>
            <person name="Petrosino J."/>
            <person name="Highlander S."/>
            <person name="Gibbs R."/>
        </authorList>
    </citation>
    <scope>NUCLEOTIDE SEQUENCE [LARGE SCALE GENOMIC DNA]</scope>
    <source>
        <strain evidence="1 2">ATCC 700821</strain>
    </source>
</reference>
<evidence type="ECO:0000313" key="1">
    <source>
        <dbReference type="EMBL" id="EGQ16452.1"/>
    </source>
</evidence>
<protein>
    <submittedName>
        <fullName evidence="1">Uncharacterized protein</fullName>
    </submittedName>
</protein>
<dbReference type="HOGENOM" id="CLU_2928145_0_0_10"/>
<organism evidence="1 2">
    <name type="scientific">Prevotella pallens ATCC 700821</name>
    <dbReference type="NCBI Taxonomy" id="997353"/>
    <lineage>
        <taxon>Bacteria</taxon>
        <taxon>Pseudomonadati</taxon>
        <taxon>Bacteroidota</taxon>
        <taxon>Bacteroidia</taxon>
        <taxon>Bacteroidales</taxon>
        <taxon>Prevotellaceae</taxon>
        <taxon>Prevotella</taxon>
    </lineage>
</organism>
<comment type="caution">
    <text evidence="1">The sequence shown here is derived from an EMBL/GenBank/DDBJ whole genome shotgun (WGS) entry which is preliminary data.</text>
</comment>
<proteinExistence type="predicted"/>
<dbReference type="RefSeq" id="WP_006045324.1">
    <property type="nucleotide sequence ID" value="NZ_GL982513.1"/>
</dbReference>
<evidence type="ECO:0000313" key="2">
    <source>
        <dbReference type="Proteomes" id="UP000004123"/>
    </source>
</evidence>
<dbReference type="Proteomes" id="UP000004123">
    <property type="component" value="Unassembled WGS sequence"/>
</dbReference>
<feature type="non-terminal residue" evidence="1">
    <location>
        <position position="1"/>
    </location>
</feature>
<dbReference type="EMBL" id="AFPY01000090">
    <property type="protein sequence ID" value="EGQ16452.1"/>
    <property type="molecule type" value="Genomic_DNA"/>
</dbReference>
<name>F9DIZ5_9BACT</name>
<dbReference type="AlphaFoldDB" id="F9DIZ5"/>